<reference evidence="3" key="1">
    <citation type="submission" date="2016-10" db="EMBL/GenBank/DDBJ databases">
        <authorList>
            <person name="Varghese N."/>
            <person name="Submissions S."/>
        </authorList>
    </citation>
    <scope>NUCLEOTIDE SEQUENCE [LARGE SCALE GENOMIC DNA]</scope>
    <source>
        <strain evidence="3">DSM 45237</strain>
    </source>
</reference>
<accession>A0A1H5PRD9</accession>
<evidence type="ECO:0000313" key="2">
    <source>
        <dbReference type="EMBL" id="SEF16463.1"/>
    </source>
</evidence>
<gene>
    <name evidence="2" type="ORF">SAMN04488561_5391</name>
</gene>
<protein>
    <submittedName>
        <fullName evidence="2">Uncharacterized protein</fullName>
    </submittedName>
</protein>
<keyword evidence="3" id="KW-1185">Reference proteome</keyword>
<dbReference type="EMBL" id="FNUC01000004">
    <property type="protein sequence ID" value="SEF16463.1"/>
    <property type="molecule type" value="Genomic_DNA"/>
</dbReference>
<evidence type="ECO:0000313" key="3">
    <source>
        <dbReference type="Proteomes" id="UP000181980"/>
    </source>
</evidence>
<dbReference type="AlphaFoldDB" id="A0A1H5PRD9"/>
<sequence>MTTTQVQRPTLVARWVTVTDISGRSRTEQRWVPAQDVQPADVRAA</sequence>
<feature type="region of interest" description="Disordered" evidence="1">
    <location>
        <begin position="25"/>
        <end position="45"/>
    </location>
</feature>
<evidence type="ECO:0000256" key="1">
    <source>
        <dbReference type="SAM" id="MobiDB-lite"/>
    </source>
</evidence>
<name>A0A1H5PRD9_9ACTN</name>
<dbReference type="Proteomes" id="UP000181980">
    <property type="component" value="Unassembled WGS sequence"/>
</dbReference>
<proteinExistence type="predicted"/>
<dbReference type="RefSeq" id="WP_171906614.1">
    <property type="nucleotide sequence ID" value="NZ_FNUC01000004.1"/>
</dbReference>
<organism evidence="2 3">
    <name type="scientific">Jiangella alba</name>
    <dbReference type="NCBI Taxonomy" id="561176"/>
    <lineage>
        <taxon>Bacteria</taxon>
        <taxon>Bacillati</taxon>
        <taxon>Actinomycetota</taxon>
        <taxon>Actinomycetes</taxon>
        <taxon>Jiangellales</taxon>
        <taxon>Jiangellaceae</taxon>
        <taxon>Jiangella</taxon>
    </lineage>
</organism>